<organism evidence="1 2">
    <name type="scientific">Sarcina ventriculi</name>
    <name type="common">Clostridium ventriculi</name>
    <dbReference type="NCBI Taxonomy" id="1267"/>
    <lineage>
        <taxon>Bacteria</taxon>
        <taxon>Bacillati</taxon>
        <taxon>Bacillota</taxon>
        <taxon>Clostridia</taxon>
        <taxon>Eubacteriales</taxon>
        <taxon>Clostridiaceae</taxon>
        <taxon>Sarcina</taxon>
    </lineage>
</organism>
<evidence type="ECO:0000313" key="1">
    <source>
        <dbReference type="EMBL" id="CUO25742.1"/>
    </source>
</evidence>
<comment type="caution">
    <text evidence="1">The sequence shown here is derived from an EMBL/GenBank/DDBJ whole genome shotgun (WGS) entry which is preliminary data.</text>
</comment>
<name>A0ABM9USR1_SARVE</name>
<gene>
    <name evidence="1" type="ORF">ERS852473_02316</name>
</gene>
<evidence type="ECO:0000313" key="2">
    <source>
        <dbReference type="Proteomes" id="UP000095488"/>
    </source>
</evidence>
<keyword evidence="2" id="KW-1185">Reference proteome</keyword>
<reference evidence="1 2" key="1">
    <citation type="submission" date="2015-09" db="EMBL/GenBank/DDBJ databases">
        <authorList>
            <consortium name="Pathogen Informatics"/>
        </authorList>
    </citation>
    <scope>NUCLEOTIDE SEQUENCE [LARGE SCALE GENOMIC DNA]</scope>
    <source>
        <strain evidence="1 2">2789STDY5834858</strain>
    </source>
</reference>
<proteinExistence type="predicted"/>
<protein>
    <submittedName>
        <fullName evidence="1">Uncharacterized protein</fullName>
    </submittedName>
</protein>
<dbReference type="Proteomes" id="UP000095488">
    <property type="component" value="Unassembled WGS sequence"/>
</dbReference>
<accession>A0ABM9USR1</accession>
<sequence>MTTKCIQVAIEYSSNNILKEVDFYKELRDLQYNSYLACNRAISYMYENDMQNFIIKETDLPRSDDKKLYGKSFSAWIENRMNICLELYQITLHRQGNL</sequence>
<dbReference type="RefSeq" id="WP_055260283.1">
    <property type="nucleotide sequence ID" value="NZ_CABIXL010000017.1"/>
</dbReference>
<dbReference type="EMBL" id="CYZR01000017">
    <property type="protein sequence ID" value="CUO25742.1"/>
    <property type="molecule type" value="Genomic_DNA"/>
</dbReference>